<dbReference type="RefSeq" id="WP_248601335.1">
    <property type="nucleotide sequence ID" value="NZ_BPLL01000023.1"/>
</dbReference>
<dbReference type="CDD" id="cd10439">
    <property type="entry name" value="GIY-YIG_COG3410"/>
    <property type="match status" value="1"/>
</dbReference>
<organism evidence="2 3">
    <name type="scientific">Apilactobacillus xinyiensis</name>
    <dbReference type="NCBI Taxonomy" id="2841032"/>
    <lineage>
        <taxon>Bacteria</taxon>
        <taxon>Bacillati</taxon>
        <taxon>Bacillota</taxon>
        <taxon>Bacilli</taxon>
        <taxon>Lactobacillales</taxon>
        <taxon>Lactobacillaceae</taxon>
        <taxon>Apilactobacillus</taxon>
    </lineage>
</organism>
<dbReference type="InterPro" id="IPR027417">
    <property type="entry name" value="P-loop_NTPase"/>
</dbReference>
<sequence length="581" mass="66998">MTNIVSDAVIRTYKYDNDIENEINKEKDSEVKKLILRYPTVYIIVDNSIKNKIKAYVGETNNIVRRTEEHINSESENREDWTEINKAKDSQIIVIAHEEFNKSLTLDIENRLMQYLLSDEMIYKLNNRRQNNQDLYFTYKKFPLIFNNIWKMLSEINGCIFPDVQKISNSSIFKASPFHKLTEEQLDAKNLVISKVKNNLQSLNNDNLILINGSAGTGKTVLLSSLFSDLNNLDSISSCYLVVNHKQQIDVYNNIAKKLGIKSEQGDDIVNTPTKFLNKHPINSKKVDIVLIDEAHLLLTQGSQAYTGKNQLSDIIDRAKVVVAVYDFQQILTSEEYVEKSIFSEMVEKSKRKGNLVTLKMQNRINANNNTINWIENFVSNNTIEPVPLDNNYDLKVFDDASKMYEEIKKHNNPKENSSNGLSRVVATFDWPYKKGKVPDDSQYWNVTADNNFSLPWNLQLKTPKQYKGLPWAEQPQTIEEVGSTYTIQGFDLNYCGLIIGNSVKYRNGKIIYDAKASFNTKAKRKRTFSNGEKVDISSTLLNNELNVLMKRGVHGLYIYAVDKQLREELLRQYNLKRQNK</sequence>
<dbReference type="InterPro" id="IPR018647">
    <property type="entry name" value="SLFN_3-like_DNA/RNA_helicase"/>
</dbReference>
<dbReference type="Gene3D" id="3.40.50.300">
    <property type="entry name" value="P-loop containing nucleotide triphosphate hydrolases"/>
    <property type="match status" value="1"/>
</dbReference>
<dbReference type="InterPro" id="IPR000305">
    <property type="entry name" value="GIY-YIG_endonuc"/>
</dbReference>
<proteinExistence type="predicted"/>
<feature type="domain" description="GIY-YIG" evidence="1">
    <location>
        <begin position="37"/>
        <end position="125"/>
    </location>
</feature>
<dbReference type="EMBL" id="JAJIAO010000001">
    <property type="protein sequence ID" value="MCK8623950.1"/>
    <property type="molecule type" value="Genomic_DNA"/>
</dbReference>
<gene>
    <name evidence="2" type="ORF">LNP07_00225</name>
</gene>
<protein>
    <submittedName>
        <fullName evidence="2">DUF2075 domain-containing protein</fullName>
    </submittedName>
</protein>
<keyword evidence="3" id="KW-1185">Reference proteome</keyword>
<evidence type="ECO:0000313" key="2">
    <source>
        <dbReference type="EMBL" id="MCK8623950.1"/>
    </source>
</evidence>
<accession>A0ABT0HZD6</accession>
<reference evidence="2 3" key="1">
    <citation type="submission" date="2021-11" db="EMBL/GenBank/DDBJ databases">
        <title>Comparative genomics of bee honey and flower isolates.</title>
        <authorList>
            <person name="Bechtner J.D."/>
            <person name="Gallus M.K."/>
            <person name="Ehrmann M."/>
        </authorList>
    </citation>
    <scope>NUCLEOTIDE SEQUENCE [LARGE SCALE GENOMIC DNA]</scope>
    <source>
        <strain evidence="2 3">M161</strain>
    </source>
</reference>
<evidence type="ECO:0000313" key="3">
    <source>
        <dbReference type="Proteomes" id="UP001522905"/>
    </source>
</evidence>
<evidence type="ECO:0000259" key="1">
    <source>
        <dbReference type="PROSITE" id="PS50164"/>
    </source>
</evidence>
<comment type="caution">
    <text evidence="2">The sequence shown here is derived from an EMBL/GenBank/DDBJ whole genome shotgun (WGS) entry which is preliminary data.</text>
</comment>
<dbReference type="Pfam" id="PF09848">
    <property type="entry name" value="SLFN-g3_helicase"/>
    <property type="match status" value="1"/>
</dbReference>
<dbReference type="PROSITE" id="PS50164">
    <property type="entry name" value="GIY_YIG"/>
    <property type="match status" value="1"/>
</dbReference>
<name>A0ABT0HZD6_9LACO</name>
<dbReference type="Proteomes" id="UP001522905">
    <property type="component" value="Unassembled WGS sequence"/>
</dbReference>
<dbReference type="SUPFAM" id="SSF52540">
    <property type="entry name" value="P-loop containing nucleoside triphosphate hydrolases"/>
    <property type="match status" value="1"/>
</dbReference>
<dbReference type="Pfam" id="PF01541">
    <property type="entry name" value="GIY-YIG"/>
    <property type="match status" value="1"/>
</dbReference>